<evidence type="ECO:0000313" key="1">
    <source>
        <dbReference type="EMBL" id="RXH90207.1"/>
    </source>
</evidence>
<dbReference type="EMBL" id="RDQH01000335">
    <property type="protein sequence ID" value="RXH90207.1"/>
    <property type="molecule type" value="Genomic_DNA"/>
</dbReference>
<keyword evidence="2" id="KW-1185">Reference proteome</keyword>
<gene>
    <name evidence="1" type="ORF">DVH24_032564</name>
</gene>
<organism evidence="1 2">
    <name type="scientific">Malus domestica</name>
    <name type="common">Apple</name>
    <name type="synonym">Pyrus malus</name>
    <dbReference type="NCBI Taxonomy" id="3750"/>
    <lineage>
        <taxon>Eukaryota</taxon>
        <taxon>Viridiplantae</taxon>
        <taxon>Streptophyta</taxon>
        <taxon>Embryophyta</taxon>
        <taxon>Tracheophyta</taxon>
        <taxon>Spermatophyta</taxon>
        <taxon>Magnoliopsida</taxon>
        <taxon>eudicotyledons</taxon>
        <taxon>Gunneridae</taxon>
        <taxon>Pentapetalae</taxon>
        <taxon>rosids</taxon>
        <taxon>fabids</taxon>
        <taxon>Rosales</taxon>
        <taxon>Rosaceae</taxon>
        <taxon>Amygdaloideae</taxon>
        <taxon>Maleae</taxon>
        <taxon>Malus</taxon>
    </lineage>
</organism>
<dbReference type="InterPro" id="IPR029001">
    <property type="entry name" value="ITPase-like_fam"/>
</dbReference>
<dbReference type="STRING" id="3750.A0A498J6B1"/>
<sequence>MEFYQGYSGGQAAVIGSVLVQPAEVCFYVIPEEVIDSLIEEEITLNVAGGLMPQHPLIFPFVEAMLLMNLRFPKNS</sequence>
<dbReference type="AlphaFoldDB" id="A0A498J6B1"/>
<evidence type="ECO:0000313" key="2">
    <source>
        <dbReference type="Proteomes" id="UP000290289"/>
    </source>
</evidence>
<name>A0A498J6B1_MALDO</name>
<dbReference type="SUPFAM" id="SSF52972">
    <property type="entry name" value="ITPase-like"/>
    <property type="match status" value="1"/>
</dbReference>
<accession>A0A498J6B1</accession>
<comment type="caution">
    <text evidence="1">The sequence shown here is derived from an EMBL/GenBank/DDBJ whole genome shotgun (WGS) entry which is preliminary data.</text>
</comment>
<proteinExistence type="predicted"/>
<protein>
    <submittedName>
        <fullName evidence="1">Uncharacterized protein</fullName>
    </submittedName>
</protein>
<reference evidence="1 2" key="1">
    <citation type="submission" date="2018-10" db="EMBL/GenBank/DDBJ databases">
        <title>A high-quality apple genome assembly.</title>
        <authorList>
            <person name="Hu J."/>
        </authorList>
    </citation>
    <scope>NUCLEOTIDE SEQUENCE [LARGE SCALE GENOMIC DNA]</scope>
    <source>
        <strain evidence="2">cv. HFTH1</strain>
        <tissue evidence="1">Young leaf</tissue>
    </source>
</reference>
<dbReference type="Proteomes" id="UP000290289">
    <property type="component" value="Chromosome 9"/>
</dbReference>